<feature type="region of interest" description="Disordered" evidence="1">
    <location>
        <begin position="191"/>
        <end position="251"/>
    </location>
</feature>
<organism evidence="2 3">
    <name type="scientific">Bimuria novae-zelandiae CBS 107.79</name>
    <dbReference type="NCBI Taxonomy" id="1447943"/>
    <lineage>
        <taxon>Eukaryota</taxon>
        <taxon>Fungi</taxon>
        <taxon>Dikarya</taxon>
        <taxon>Ascomycota</taxon>
        <taxon>Pezizomycotina</taxon>
        <taxon>Dothideomycetes</taxon>
        <taxon>Pleosporomycetidae</taxon>
        <taxon>Pleosporales</taxon>
        <taxon>Massarineae</taxon>
        <taxon>Didymosphaeriaceae</taxon>
        <taxon>Bimuria</taxon>
    </lineage>
</organism>
<protein>
    <recommendedName>
        <fullName evidence="4">DUF1711-domain-containing protein</fullName>
    </recommendedName>
</protein>
<dbReference type="InterPro" id="IPR013175">
    <property type="entry name" value="INO80_su_Ies4"/>
</dbReference>
<name>A0A6A5VEM8_9PLEO</name>
<dbReference type="OrthoDB" id="4093188at2759"/>
<evidence type="ECO:0008006" key="4">
    <source>
        <dbReference type="Google" id="ProtNLM"/>
    </source>
</evidence>
<evidence type="ECO:0000313" key="3">
    <source>
        <dbReference type="Proteomes" id="UP000800036"/>
    </source>
</evidence>
<keyword evidence="3" id="KW-1185">Reference proteome</keyword>
<dbReference type="PANTHER" id="PTHR28061:SF1">
    <property type="entry name" value="INO80 COMPLEX SUBUNIT 4"/>
    <property type="match status" value="1"/>
</dbReference>
<dbReference type="GO" id="GO:0006338">
    <property type="term" value="P:chromatin remodeling"/>
    <property type="evidence" value="ECO:0007669"/>
    <property type="project" value="InterPro"/>
</dbReference>
<sequence length="251" mass="25967">MSASKTKALLVKLQLSPKALAKFPHETASKSSEASKLSSSPDTHAQIIEPTPLDTPNDAATPVNGIDSNLLAPPVADAKGKKGRPAPKAAGAGTKRGAAAVDGTPKVRGKPGPKKKQRMGDMINDPNNKSPFAAPAPVPKLGPKANLGTINANLRALDRTGKPCRKWGKKTFQVRSFTGVVWDVPTWRAPPKTTGFAEDVKSDTTGSTDSKIKDESSAISDRSGLNGDASTPIPPALNGIASSPTPVPMAS</sequence>
<accession>A0A6A5VEM8</accession>
<gene>
    <name evidence="2" type="ORF">BU23DRAFT_179308</name>
</gene>
<dbReference type="Pfam" id="PF08193">
    <property type="entry name" value="INO80_Ies4"/>
    <property type="match status" value="1"/>
</dbReference>
<evidence type="ECO:0000313" key="2">
    <source>
        <dbReference type="EMBL" id="KAF1971687.1"/>
    </source>
</evidence>
<proteinExistence type="predicted"/>
<dbReference type="GO" id="GO:0031011">
    <property type="term" value="C:Ino80 complex"/>
    <property type="evidence" value="ECO:0007669"/>
    <property type="project" value="InterPro"/>
</dbReference>
<dbReference type="PANTHER" id="PTHR28061">
    <property type="entry name" value="INO EIGHTY SUBUNIT 4"/>
    <property type="match status" value="1"/>
</dbReference>
<dbReference type="AlphaFoldDB" id="A0A6A5VEM8"/>
<feature type="compositionally biased region" description="Low complexity" evidence="1">
    <location>
        <begin position="86"/>
        <end position="106"/>
    </location>
</feature>
<evidence type="ECO:0000256" key="1">
    <source>
        <dbReference type="SAM" id="MobiDB-lite"/>
    </source>
</evidence>
<dbReference type="EMBL" id="ML976692">
    <property type="protein sequence ID" value="KAF1971687.1"/>
    <property type="molecule type" value="Genomic_DNA"/>
</dbReference>
<dbReference type="Proteomes" id="UP000800036">
    <property type="component" value="Unassembled WGS sequence"/>
</dbReference>
<feature type="region of interest" description="Disordered" evidence="1">
    <location>
        <begin position="18"/>
        <end position="144"/>
    </location>
</feature>
<reference evidence="2" key="1">
    <citation type="journal article" date="2020" name="Stud. Mycol.">
        <title>101 Dothideomycetes genomes: a test case for predicting lifestyles and emergence of pathogens.</title>
        <authorList>
            <person name="Haridas S."/>
            <person name="Albert R."/>
            <person name="Binder M."/>
            <person name="Bloem J."/>
            <person name="Labutti K."/>
            <person name="Salamov A."/>
            <person name="Andreopoulos B."/>
            <person name="Baker S."/>
            <person name="Barry K."/>
            <person name="Bills G."/>
            <person name="Bluhm B."/>
            <person name="Cannon C."/>
            <person name="Castanera R."/>
            <person name="Culley D."/>
            <person name="Daum C."/>
            <person name="Ezra D."/>
            <person name="Gonzalez J."/>
            <person name="Henrissat B."/>
            <person name="Kuo A."/>
            <person name="Liang C."/>
            <person name="Lipzen A."/>
            <person name="Lutzoni F."/>
            <person name="Magnuson J."/>
            <person name="Mondo S."/>
            <person name="Nolan M."/>
            <person name="Ohm R."/>
            <person name="Pangilinan J."/>
            <person name="Park H.-J."/>
            <person name="Ramirez L."/>
            <person name="Alfaro M."/>
            <person name="Sun H."/>
            <person name="Tritt A."/>
            <person name="Yoshinaga Y."/>
            <person name="Zwiers L.-H."/>
            <person name="Turgeon B."/>
            <person name="Goodwin S."/>
            <person name="Spatafora J."/>
            <person name="Crous P."/>
            <person name="Grigoriev I."/>
        </authorList>
    </citation>
    <scope>NUCLEOTIDE SEQUENCE</scope>
    <source>
        <strain evidence="2">CBS 107.79</strain>
    </source>
</reference>
<feature type="compositionally biased region" description="Basic residues" evidence="1">
    <location>
        <begin position="107"/>
        <end position="117"/>
    </location>
</feature>
<feature type="compositionally biased region" description="Low complexity" evidence="1">
    <location>
        <begin position="29"/>
        <end position="40"/>
    </location>
</feature>